<evidence type="ECO:0000256" key="2">
    <source>
        <dbReference type="ARBA" id="ARBA00023004"/>
    </source>
</evidence>
<dbReference type="RefSeq" id="WP_107032034.1">
    <property type="nucleotide sequence ID" value="NZ_CAOVAQ010000006.1"/>
</dbReference>
<feature type="domain" description="4Fe-4S ferredoxin-type" evidence="4">
    <location>
        <begin position="208"/>
        <end position="231"/>
    </location>
</feature>
<reference evidence="6" key="1">
    <citation type="submission" date="2018-02" db="EMBL/GenBank/DDBJ databases">
        <authorList>
            <person name="Clavel T."/>
            <person name="Strowig T."/>
        </authorList>
    </citation>
    <scope>NUCLEOTIDE SEQUENCE [LARGE SCALE GENOMIC DNA]</scope>
    <source>
        <strain evidence="6">DSM 103720</strain>
    </source>
</reference>
<protein>
    <recommendedName>
        <fullName evidence="4">4Fe-4S ferredoxin-type domain-containing protein</fullName>
    </recommendedName>
</protein>
<organism evidence="5 6">
    <name type="scientific">Duncaniella muris</name>
    <dbReference type="NCBI Taxonomy" id="2094150"/>
    <lineage>
        <taxon>Bacteria</taxon>
        <taxon>Pseudomonadati</taxon>
        <taxon>Bacteroidota</taxon>
        <taxon>Bacteroidia</taxon>
        <taxon>Bacteroidales</taxon>
        <taxon>Muribaculaceae</taxon>
        <taxon>Duncaniella</taxon>
    </lineage>
</organism>
<sequence>MTVIYFTATGNSLAVARHIGGRCISAVTLLRQTGSVELSDPEGIGLVMPVYFGQIPAVVTQLMRRLSLRAPYLFAVLTYGELAGRAATHMCRLGKETGIIFDYIRTIKMVDNNFIIVSVSRQVRDCGRKKISVCMDAIAGEIRERKCFVEKPGVVSRLIGIIEERMPQGPKFDSGFSVEADKCNGCGTCVKVCPNANVQLAGGHPQWQGDCLKCTACYHNCPQGAVRYRNERSRYCFRNPAVTLQDIIHANNRTR</sequence>
<keyword evidence="2" id="KW-0408">Iron</keyword>
<dbReference type="InterPro" id="IPR047964">
    <property type="entry name" value="EFR1-like"/>
</dbReference>
<dbReference type="AlphaFoldDB" id="A0A2V1IJZ1"/>
<dbReference type="EMBL" id="PUEC01000011">
    <property type="protein sequence ID" value="PWB02569.1"/>
    <property type="molecule type" value="Genomic_DNA"/>
</dbReference>
<dbReference type="SUPFAM" id="SSF52218">
    <property type="entry name" value="Flavoproteins"/>
    <property type="match status" value="1"/>
</dbReference>
<dbReference type="SUPFAM" id="SSF54862">
    <property type="entry name" value="4Fe-4S ferredoxins"/>
    <property type="match status" value="1"/>
</dbReference>
<comment type="caution">
    <text evidence="5">The sequence shown here is derived from an EMBL/GenBank/DDBJ whole genome shotgun (WGS) entry which is preliminary data.</text>
</comment>
<dbReference type="PROSITE" id="PS00198">
    <property type="entry name" value="4FE4S_FER_1"/>
    <property type="match status" value="2"/>
</dbReference>
<name>A0A2V1IJZ1_9BACT</name>
<proteinExistence type="predicted"/>
<evidence type="ECO:0000259" key="4">
    <source>
        <dbReference type="PROSITE" id="PS51379"/>
    </source>
</evidence>
<keyword evidence="3" id="KW-0411">Iron-sulfur</keyword>
<evidence type="ECO:0000313" key="6">
    <source>
        <dbReference type="Proteomes" id="UP000244905"/>
    </source>
</evidence>
<dbReference type="PROSITE" id="PS51379">
    <property type="entry name" value="4FE4S_FER_2"/>
    <property type="match status" value="2"/>
</dbReference>
<dbReference type="InterPro" id="IPR017900">
    <property type="entry name" value="4Fe4S_Fe_S_CS"/>
</dbReference>
<dbReference type="GO" id="GO:0051536">
    <property type="term" value="F:iron-sulfur cluster binding"/>
    <property type="evidence" value="ECO:0007669"/>
    <property type="project" value="UniProtKB-KW"/>
</dbReference>
<accession>A0A2V1IJZ1</accession>
<dbReference type="Proteomes" id="UP000244905">
    <property type="component" value="Unassembled WGS sequence"/>
</dbReference>
<dbReference type="GeneID" id="82525881"/>
<dbReference type="GO" id="GO:0046872">
    <property type="term" value="F:metal ion binding"/>
    <property type="evidence" value="ECO:0007669"/>
    <property type="project" value="UniProtKB-KW"/>
</dbReference>
<keyword evidence="6" id="KW-1185">Reference proteome</keyword>
<evidence type="ECO:0000313" key="5">
    <source>
        <dbReference type="EMBL" id="PWB02569.1"/>
    </source>
</evidence>
<evidence type="ECO:0000256" key="1">
    <source>
        <dbReference type="ARBA" id="ARBA00022723"/>
    </source>
</evidence>
<dbReference type="NCBIfam" id="NF038196">
    <property type="entry name" value="ferrodoxin_EFR1"/>
    <property type="match status" value="1"/>
</dbReference>
<dbReference type="Gene3D" id="3.30.70.20">
    <property type="match status" value="1"/>
</dbReference>
<evidence type="ECO:0000256" key="3">
    <source>
        <dbReference type="ARBA" id="ARBA00023014"/>
    </source>
</evidence>
<gene>
    <name evidence="5" type="ORF">C5O23_05930</name>
</gene>
<dbReference type="InterPro" id="IPR029039">
    <property type="entry name" value="Flavoprotein-like_sf"/>
</dbReference>
<feature type="domain" description="4Fe-4S ferredoxin-type" evidence="4">
    <location>
        <begin position="174"/>
        <end position="203"/>
    </location>
</feature>
<keyword evidence="1" id="KW-0479">Metal-binding</keyword>
<dbReference type="InterPro" id="IPR017896">
    <property type="entry name" value="4Fe4S_Fe-S-bd"/>
</dbReference>
<dbReference type="Pfam" id="PF13187">
    <property type="entry name" value="Fer4_9"/>
    <property type="match status" value="1"/>
</dbReference>